<accession>A0A9Q1QLE7</accession>
<feature type="compositionally biased region" description="Polar residues" evidence="1">
    <location>
        <begin position="73"/>
        <end position="95"/>
    </location>
</feature>
<reference evidence="2" key="1">
    <citation type="submission" date="2022-04" db="EMBL/GenBank/DDBJ databases">
        <title>Carnegiea gigantea Genome sequencing and assembly v2.</title>
        <authorList>
            <person name="Copetti D."/>
            <person name="Sanderson M.J."/>
            <person name="Burquez A."/>
            <person name="Wojciechowski M.F."/>
        </authorList>
    </citation>
    <scope>NUCLEOTIDE SEQUENCE</scope>
    <source>
        <strain evidence="2">SGP5-SGP5p</strain>
        <tissue evidence="2">Aerial part</tissue>
    </source>
</reference>
<dbReference type="Proteomes" id="UP001153076">
    <property type="component" value="Unassembled WGS sequence"/>
</dbReference>
<comment type="caution">
    <text evidence="2">The sequence shown here is derived from an EMBL/GenBank/DDBJ whole genome shotgun (WGS) entry which is preliminary data.</text>
</comment>
<evidence type="ECO:0000256" key="1">
    <source>
        <dbReference type="SAM" id="MobiDB-lite"/>
    </source>
</evidence>
<keyword evidence="3" id="KW-1185">Reference proteome</keyword>
<evidence type="ECO:0008006" key="4">
    <source>
        <dbReference type="Google" id="ProtNLM"/>
    </source>
</evidence>
<name>A0A9Q1QLE7_9CARY</name>
<dbReference type="AlphaFoldDB" id="A0A9Q1QLE7"/>
<evidence type="ECO:0000313" key="2">
    <source>
        <dbReference type="EMBL" id="KAJ8445891.1"/>
    </source>
</evidence>
<feature type="region of interest" description="Disordered" evidence="1">
    <location>
        <begin position="72"/>
        <end position="110"/>
    </location>
</feature>
<organism evidence="2 3">
    <name type="scientific">Carnegiea gigantea</name>
    <dbReference type="NCBI Taxonomy" id="171969"/>
    <lineage>
        <taxon>Eukaryota</taxon>
        <taxon>Viridiplantae</taxon>
        <taxon>Streptophyta</taxon>
        <taxon>Embryophyta</taxon>
        <taxon>Tracheophyta</taxon>
        <taxon>Spermatophyta</taxon>
        <taxon>Magnoliopsida</taxon>
        <taxon>eudicotyledons</taxon>
        <taxon>Gunneridae</taxon>
        <taxon>Pentapetalae</taxon>
        <taxon>Caryophyllales</taxon>
        <taxon>Cactineae</taxon>
        <taxon>Cactaceae</taxon>
        <taxon>Cactoideae</taxon>
        <taxon>Echinocereeae</taxon>
        <taxon>Carnegiea</taxon>
    </lineage>
</organism>
<gene>
    <name evidence="2" type="ORF">Cgig2_000203</name>
</gene>
<protein>
    <recommendedName>
        <fullName evidence="4">Reverse transcriptase zinc-binding domain-containing protein</fullName>
    </recommendedName>
</protein>
<dbReference type="EMBL" id="JAKOGI010000069">
    <property type="protein sequence ID" value="KAJ8445891.1"/>
    <property type="molecule type" value="Genomic_DNA"/>
</dbReference>
<evidence type="ECO:0000313" key="3">
    <source>
        <dbReference type="Proteomes" id="UP001153076"/>
    </source>
</evidence>
<proteinExistence type="predicted"/>
<sequence>MARMFQFGVTPGFRGPSLFVPSRCRVQLTIRLKWPTLSTMTWVTGKKTSFAAPSILVMPPPFSKFPCAALGPRTSSSGTSLRMVSSRSDQPTSWRAPSERPRGPHLAPPLAPGRRFGPSMFLLESSFSAEALPTCSNQAHRLKNFNMSCSICGTLEGTSSHIFLECPLALEIWSSSPFDSDLWAQRFPSAFDCFLNTSNNLTTDALGEAIAFITGDRVAKLTPPSSNLQESLWRPPDSGLWKLKFDAEKLQEWGRGVGFVVMDSLGDIVLASS</sequence>